<dbReference type="Proteomes" id="UP001605036">
    <property type="component" value="Unassembled WGS sequence"/>
</dbReference>
<dbReference type="EMBL" id="JBHFFA010000004">
    <property type="protein sequence ID" value="KAL2629907.1"/>
    <property type="molecule type" value="Genomic_DNA"/>
</dbReference>
<proteinExistence type="predicted"/>
<accession>A0ABD1YJN0</accession>
<name>A0ABD1YJN0_9MARC</name>
<gene>
    <name evidence="1" type="ORF">R1flu_014593</name>
</gene>
<protein>
    <submittedName>
        <fullName evidence="1">Uncharacterized protein</fullName>
    </submittedName>
</protein>
<organism evidence="1 2">
    <name type="scientific">Riccia fluitans</name>
    <dbReference type="NCBI Taxonomy" id="41844"/>
    <lineage>
        <taxon>Eukaryota</taxon>
        <taxon>Viridiplantae</taxon>
        <taxon>Streptophyta</taxon>
        <taxon>Embryophyta</taxon>
        <taxon>Marchantiophyta</taxon>
        <taxon>Marchantiopsida</taxon>
        <taxon>Marchantiidae</taxon>
        <taxon>Marchantiales</taxon>
        <taxon>Ricciaceae</taxon>
        <taxon>Riccia</taxon>
    </lineage>
</organism>
<keyword evidence="2" id="KW-1185">Reference proteome</keyword>
<evidence type="ECO:0000313" key="2">
    <source>
        <dbReference type="Proteomes" id="UP001605036"/>
    </source>
</evidence>
<dbReference type="AlphaFoldDB" id="A0ABD1YJN0"/>
<comment type="caution">
    <text evidence="1">The sequence shown here is derived from an EMBL/GenBank/DDBJ whole genome shotgun (WGS) entry which is preliminary data.</text>
</comment>
<evidence type="ECO:0000313" key="1">
    <source>
        <dbReference type="EMBL" id="KAL2629907.1"/>
    </source>
</evidence>
<sequence length="203" mass="23252">MHGTRNLPSKRQESVAFLLAVNNWTSHKQQRATHALEEFLRERTLQRIRFSLIRRSLDLCYGLTNFSAATPVGPNFISKKKEARAGSSNVEKYLFEDPRHHSRRIARLSIESNGCDCGWPTKYSIDLSSFCRLLDKYINEELGFLVGWKRLELELTGVSCLARLRLRSGPTNGDYNGGKRYIRSCLQSFEGESVRYTLVVGFV</sequence>
<reference evidence="1 2" key="1">
    <citation type="submission" date="2024-09" db="EMBL/GenBank/DDBJ databases">
        <title>Chromosome-scale assembly of Riccia fluitans.</title>
        <authorList>
            <person name="Paukszto L."/>
            <person name="Sawicki J."/>
            <person name="Karawczyk K."/>
            <person name="Piernik-Szablinska J."/>
            <person name="Szczecinska M."/>
            <person name="Mazdziarz M."/>
        </authorList>
    </citation>
    <scope>NUCLEOTIDE SEQUENCE [LARGE SCALE GENOMIC DNA]</scope>
    <source>
        <strain evidence="1">Rf_01</strain>
        <tissue evidence="1">Aerial parts of the thallus</tissue>
    </source>
</reference>